<gene>
    <name evidence="2" type="ORF">MPRG_10240</name>
</gene>
<organism evidence="2 3">
    <name type="scientific">Mycobacterium paragordonae</name>
    <dbReference type="NCBI Taxonomy" id="1389713"/>
    <lineage>
        <taxon>Bacteria</taxon>
        <taxon>Bacillati</taxon>
        <taxon>Actinomycetota</taxon>
        <taxon>Actinomycetes</taxon>
        <taxon>Mycobacteriales</taxon>
        <taxon>Mycobacteriaceae</taxon>
        <taxon>Mycobacterium</taxon>
    </lineage>
</organism>
<protein>
    <recommendedName>
        <fullName evidence="1">Conserved hypothetical protein CHP02391 domain-containing protein</fullName>
    </recommendedName>
</protein>
<sequence>MTATSKTVRIPVFDPQMTEAVANVLAQTDHPGLSNVEIDNLLQLVRISNRDRSVNKRTSLYVALHNAQVKQACGNVLGAFIARAMHPSRYVGNERRWMQLRDQLDGVLVIFGYRISKEGKLATGTKATTLSAAAKLAGELQVELHRRDTHAELLKYCDEELITRDLFHAMSEATKGVAQRIREQTGLVFDGQDLFDAAFGTAKHRPVLFINNYLSDSDVSEQKGFKNLLIGIYGHFRNPRAHTTRYGATEKLIDFYDLFATLSYVHRRLDGSHI</sequence>
<accession>A0ABQ1C0R8</accession>
<dbReference type="Proteomes" id="UP000465240">
    <property type="component" value="Unassembled WGS sequence"/>
</dbReference>
<dbReference type="NCBIfam" id="TIGR02391">
    <property type="entry name" value="hypoth_ymh"/>
    <property type="match status" value="1"/>
</dbReference>
<dbReference type="RefSeq" id="WP_174814826.1">
    <property type="nucleotide sequence ID" value="NZ_BLKX01000001.1"/>
</dbReference>
<dbReference type="InterPro" id="IPR012654">
    <property type="entry name" value="CHP02391"/>
</dbReference>
<reference evidence="2 3" key="1">
    <citation type="journal article" date="2019" name="Emerg. Microbes Infect.">
        <title>Comprehensive subspecies identification of 175 nontuberculous mycobacteria species based on 7547 genomic profiles.</title>
        <authorList>
            <person name="Matsumoto Y."/>
            <person name="Kinjo T."/>
            <person name="Motooka D."/>
            <person name="Nabeya D."/>
            <person name="Jung N."/>
            <person name="Uechi K."/>
            <person name="Horii T."/>
            <person name="Iida T."/>
            <person name="Fujita J."/>
            <person name="Nakamura S."/>
        </authorList>
    </citation>
    <scope>NUCLEOTIDE SEQUENCE [LARGE SCALE GENOMIC DNA]</scope>
    <source>
        <strain evidence="2 3">JCM 18565</strain>
    </source>
</reference>
<evidence type="ECO:0000259" key="1">
    <source>
        <dbReference type="Pfam" id="PF09509"/>
    </source>
</evidence>
<keyword evidence="3" id="KW-1185">Reference proteome</keyword>
<proteinExistence type="predicted"/>
<dbReference type="EMBL" id="BLKX01000001">
    <property type="protein sequence ID" value="GFG77748.1"/>
    <property type="molecule type" value="Genomic_DNA"/>
</dbReference>
<feature type="domain" description="Conserved hypothetical protein CHP02391" evidence="1">
    <location>
        <begin position="148"/>
        <end position="269"/>
    </location>
</feature>
<evidence type="ECO:0000313" key="2">
    <source>
        <dbReference type="EMBL" id="GFG77748.1"/>
    </source>
</evidence>
<comment type="caution">
    <text evidence="2">The sequence shown here is derived from an EMBL/GenBank/DDBJ whole genome shotgun (WGS) entry which is preliminary data.</text>
</comment>
<evidence type="ECO:0000313" key="3">
    <source>
        <dbReference type="Proteomes" id="UP000465240"/>
    </source>
</evidence>
<dbReference type="Pfam" id="PF09509">
    <property type="entry name" value="Hypoth_Ymh"/>
    <property type="match status" value="1"/>
</dbReference>
<name>A0ABQ1C0R8_9MYCO</name>